<evidence type="ECO:0000313" key="1">
    <source>
        <dbReference type="EMBL" id="CBX29126.1"/>
    </source>
</evidence>
<accession>E1YEY2</accession>
<proteinExistence type="predicted"/>
<sequence>MIWIIIKDTGFLPNKNYKHYYYTLDIFNTSQLAFQASIKFFLSISACFPDLIFPVKRFRKYY</sequence>
<protein>
    <submittedName>
        <fullName evidence="1">Uncharacterized protein</fullName>
    </submittedName>
</protein>
<dbReference type="EMBL" id="FR695872">
    <property type="protein sequence ID" value="CBX29126.1"/>
    <property type="molecule type" value="Genomic_DNA"/>
</dbReference>
<gene>
    <name evidence="1" type="ORF">N47_J01070</name>
</gene>
<organism evidence="1">
    <name type="scientific">uncultured Desulfobacterium sp</name>
    <dbReference type="NCBI Taxonomy" id="201089"/>
    <lineage>
        <taxon>Bacteria</taxon>
        <taxon>Pseudomonadati</taxon>
        <taxon>Thermodesulfobacteriota</taxon>
        <taxon>Desulfobacteria</taxon>
        <taxon>Desulfobacterales</taxon>
        <taxon>Desulfobacteriaceae</taxon>
        <taxon>Desulfobacterium</taxon>
        <taxon>environmental samples</taxon>
    </lineage>
</organism>
<name>E1YEY2_9BACT</name>
<dbReference type="AlphaFoldDB" id="E1YEY2"/>
<reference evidence="1" key="1">
    <citation type="journal article" date="2011" name="Environ. Microbiol.">
        <title>Genomic insights into the metabolic potential of the polycyclic aromatic hydrocarbon degrading sulfate-reducing Deltaproteobacterium N47.</title>
        <authorList>
            <person name="Bergmann F."/>
            <person name="Selesi D."/>
            <person name="Weinmaier T."/>
            <person name="Tischler P."/>
            <person name="Rattei T."/>
            <person name="Meckenstock R.U."/>
        </authorList>
    </citation>
    <scope>NUCLEOTIDE SEQUENCE</scope>
</reference>